<sequence>MELVDVMILCLLLHWAHHANSQENAISEKELDRGALDPKLMEVKPSLRVPIHLAETVNLSTPGETTNLRWISPEIKGRNNAVPLNAFSIYNNYTSREEFVCRPWGICALGFMTEERGFYCYYSLRGQQLLTNHFQFLQNRKNYELLEWKSGQNGSVPEYSIKICNHNFVGRNEYGLGNVHSAMKVFFLPWEGQEYWYQEYEVLTVNRDPYHLLVFKMSYDTKKINVITHPSEELMESICMPNNNSKEIVKEVYMQTKHEKLNIWEPSLSMQHMLTTNFSVKIPEIIQLRENRSRMGADVSVWSGYKYRENVSLTLDHTAAIKPGYCCRVKMVGKKTEVTMPFWAEVIKRYLNGTTHMASVVGRYMSKEMGGIKGVAGDCEPINNVTSERSKPSQAETPPGTGAASALSPWLASYIILALSLAAFGVAL</sequence>
<dbReference type="EMBL" id="JADWDJ010000013">
    <property type="protein sequence ID" value="KAG5270822.1"/>
    <property type="molecule type" value="Genomic_DNA"/>
</dbReference>
<dbReference type="CDD" id="cd20220">
    <property type="entry name" value="PFM_natterin-3-like"/>
    <property type="match status" value="1"/>
</dbReference>
<organism evidence="3 4">
    <name type="scientific">Alosa alosa</name>
    <name type="common">allis shad</name>
    <dbReference type="NCBI Taxonomy" id="278164"/>
    <lineage>
        <taxon>Eukaryota</taxon>
        <taxon>Metazoa</taxon>
        <taxon>Chordata</taxon>
        <taxon>Craniata</taxon>
        <taxon>Vertebrata</taxon>
        <taxon>Euteleostomi</taxon>
        <taxon>Actinopterygii</taxon>
        <taxon>Neopterygii</taxon>
        <taxon>Teleostei</taxon>
        <taxon>Clupei</taxon>
        <taxon>Clupeiformes</taxon>
        <taxon>Clupeoidei</taxon>
        <taxon>Clupeidae</taxon>
        <taxon>Alosa</taxon>
    </lineage>
</organism>
<gene>
    <name evidence="3" type="ORF">AALO_G00172690</name>
</gene>
<feature type="region of interest" description="Disordered" evidence="1">
    <location>
        <begin position="380"/>
        <end position="401"/>
    </location>
</feature>
<dbReference type="Proteomes" id="UP000823561">
    <property type="component" value="Chromosome 13"/>
</dbReference>
<feature type="compositionally biased region" description="Polar residues" evidence="1">
    <location>
        <begin position="383"/>
        <end position="396"/>
    </location>
</feature>
<dbReference type="Gene3D" id="2.170.15.10">
    <property type="entry name" value="Proaerolysin, chain A, domain 3"/>
    <property type="match status" value="1"/>
</dbReference>
<evidence type="ECO:0000313" key="3">
    <source>
        <dbReference type="EMBL" id="KAG5270822.1"/>
    </source>
</evidence>
<dbReference type="PANTHER" id="PTHR31649:SF1">
    <property type="entry name" value="FARNESOIC ACID O-METHYL TRANSFERASE DOMAIN-CONTAINING PROTEIN"/>
    <property type="match status" value="1"/>
</dbReference>
<keyword evidence="4" id="KW-1185">Reference proteome</keyword>
<dbReference type="PANTHER" id="PTHR31649">
    <property type="entry name" value="AGAP009604-PA"/>
    <property type="match status" value="1"/>
</dbReference>
<evidence type="ECO:0000256" key="2">
    <source>
        <dbReference type="SAM" id="SignalP"/>
    </source>
</evidence>
<dbReference type="SUPFAM" id="SSF56973">
    <property type="entry name" value="Aerolisin/ETX pore-forming domain"/>
    <property type="match status" value="1"/>
</dbReference>
<evidence type="ECO:0000313" key="4">
    <source>
        <dbReference type="Proteomes" id="UP000823561"/>
    </source>
</evidence>
<evidence type="ECO:0000256" key="1">
    <source>
        <dbReference type="SAM" id="MobiDB-lite"/>
    </source>
</evidence>
<comment type="caution">
    <text evidence="3">The sequence shown here is derived from an EMBL/GenBank/DDBJ whole genome shotgun (WGS) entry which is preliminary data.</text>
</comment>
<feature type="signal peptide" evidence="2">
    <location>
        <begin position="1"/>
        <end position="21"/>
    </location>
</feature>
<keyword evidence="2" id="KW-0732">Signal</keyword>
<proteinExistence type="predicted"/>
<dbReference type="AlphaFoldDB" id="A0AAV6GBF1"/>
<reference evidence="3" key="1">
    <citation type="submission" date="2020-10" db="EMBL/GenBank/DDBJ databases">
        <title>Chromosome-scale genome assembly of the Allis shad, Alosa alosa.</title>
        <authorList>
            <person name="Margot Z."/>
            <person name="Christophe K."/>
            <person name="Cabau C."/>
            <person name="Louis A."/>
            <person name="Berthelot C."/>
            <person name="Parey E."/>
            <person name="Roest Crollius H."/>
            <person name="Montfort J."/>
            <person name="Robinson-Rechavi M."/>
            <person name="Bucao C."/>
            <person name="Bouchez O."/>
            <person name="Gislard M."/>
            <person name="Lluch J."/>
            <person name="Milhes M."/>
            <person name="Lampietro C."/>
            <person name="Lopez Roques C."/>
            <person name="Donnadieu C."/>
            <person name="Braasch I."/>
            <person name="Desvignes T."/>
            <person name="Postlethwait J."/>
            <person name="Bobe J."/>
            <person name="Guiguen Y."/>
        </authorList>
    </citation>
    <scope>NUCLEOTIDE SEQUENCE</scope>
    <source>
        <strain evidence="3">M-15738</strain>
        <tissue evidence="3">Blood</tissue>
    </source>
</reference>
<protein>
    <submittedName>
        <fullName evidence="3">Uncharacterized protein</fullName>
    </submittedName>
</protein>
<feature type="chain" id="PRO_5043719802" evidence="2">
    <location>
        <begin position="22"/>
        <end position="428"/>
    </location>
</feature>
<accession>A0AAV6GBF1</accession>
<name>A0AAV6GBF1_9TELE</name>